<organism evidence="2 3">
    <name type="scientific">Candidatus Scatousia excrementigallinarum</name>
    <dbReference type="NCBI Taxonomy" id="2840935"/>
    <lineage>
        <taxon>Bacteria</taxon>
        <taxon>Candidatus Scatousia</taxon>
    </lineage>
</organism>
<feature type="binding site" evidence="1">
    <location>
        <position position="36"/>
    </location>
    <ligand>
        <name>Mg(2+)</name>
        <dbReference type="ChEBI" id="CHEBI:18420"/>
        <label>1</label>
    </ligand>
</feature>
<evidence type="ECO:0000256" key="1">
    <source>
        <dbReference type="PIRSR" id="PIRSR605502-1"/>
    </source>
</evidence>
<dbReference type="InterPro" id="IPR005502">
    <property type="entry name" value="Ribosyl_crysJ1"/>
</dbReference>
<dbReference type="Gene3D" id="1.10.4080.10">
    <property type="entry name" value="ADP-ribosylation/Crystallin J1"/>
    <property type="match status" value="1"/>
</dbReference>
<evidence type="ECO:0000313" key="3">
    <source>
        <dbReference type="Proteomes" id="UP000823928"/>
    </source>
</evidence>
<dbReference type="InterPro" id="IPR036705">
    <property type="entry name" value="Ribosyl_crysJ1_sf"/>
</dbReference>
<feature type="binding site" evidence="1">
    <location>
        <position position="215"/>
    </location>
    <ligand>
        <name>Mg(2+)</name>
        <dbReference type="ChEBI" id="CHEBI:18420"/>
        <label>1</label>
    </ligand>
</feature>
<keyword evidence="1" id="KW-0479">Metal-binding</keyword>
<gene>
    <name evidence="2" type="ORF">IAC10_12925</name>
</gene>
<dbReference type="AlphaFoldDB" id="A0A9D1F177"/>
<feature type="binding site" evidence="1">
    <location>
        <position position="218"/>
    </location>
    <ligand>
        <name>Mg(2+)</name>
        <dbReference type="ChEBI" id="CHEBI:18420"/>
        <label>1</label>
    </ligand>
</feature>
<dbReference type="PANTHER" id="PTHR16222">
    <property type="entry name" value="ADP-RIBOSYLGLYCOHYDROLASE"/>
    <property type="match status" value="1"/>
</dbReference>
<dbReference type="PANTHER" id="PTHR16222:SF12">
    <property type="entry name" value="ADP-RIBOSYLGLYCOHYDROLASE-RELATED"/>
    <property type="match status" value="1"/>
</dbReference>
<dbReference type="Pfam" id="PF03747">
    <property type="entry name" value="ADP_ribosyl_GH"/>
    <property type="match status" value="1"/>
</dbReference>
<feature type="binding site" evidence="1">
    <location>
        <position position="34"/>
    </location>
    <ligand>
        <name>Mg(2+)</name>
        <dbReference type="ChEBI" id="CHEBI:18420"/>
        <label>1</label>
    </ligand>
</feature>
<dbReference type="InterPro" id="IPR050792">
    <property type="entry name" value="ADP-ribosylglycohydrolase"/>
</dbReference>
<accession>A0A9D1F177</accession>
<sequence length="266" mass="29780">MIGAIIGDIVGSRFEFNNHRSKDFELFTADCFPTDDSIMTVAIGQAIVECQGDYSNLSRKAIECMQDLGRPYPHCGYGGRFYDWIYSENPQPYNSFGNGAAMRVSGAGFTARTIDEAKELSYKITAISHNHPEGLKGAESVAVAIFLARSGKTKQEIRQYIEGNYYKIDFTIDGIRATYRFNETCQNTVPQAFAAFFEGESFEDTLRNAISVGGDSDTLAAIACSIAEAYYGVPDDLRKRAESYLDNDRYRPVYSWLKNFENTFGR</sequence>
<proteinExistence type="predicted"/>
<dbReference type="EMBL" id="DVIU01000265">
    <property type="protein sequence ID" value="HIS37501.1"/>
    <property type="molecule type" value="Genomic_DNA"/>
</dbReference>
<reference evidence="2" key="1">
    <citation type="submission" date="2020-10" db="EMBL/GenBank/DDBJ databases">
        <authorList>
            <person name="Gilroy R."/>
        </authorList>
    </citation>
    <scope>NUCLEOTIDE SEQUENCE</scope>
    <source>
        <strain evidence="2">6276</strain>
    </source>
</reference>
<dbReference type="Proteomes" id="UP000823928">
    <property type="component" value="Unassembled WGS sequence"/>
</dbReference>
<feature type="binding site" evidence="1">
    <location>
        <position position="35"/>
    </location>
    <ligand>
        <name>Mg(2+)</name>
        <dbReference type="ChEBI" id="CHEBI:18420"/>
        <label>1</label>
    </ligand>
</feature>
<feature type="binding site" evidence="1">
    <location>
        <position position="217"/>
    </location>
    <ligand>
        <name>Mg(2+)</name>
        <dbReference type="ChEBI" id="CHEBI:18420"/>
        <label>1</label>
    </ligand>
</feature>
<comment type="cofactor">
    <cofactor evidence="1">
        <name>Mg(2+)</name>
        <dbReference type="ChEBI" id="CHEBI:18420"/>
    </cofactor>
    <text evidence="1">Binds 2 magnesium ions per subunit.</text>
</comment>
<dbReference type="GO" id="GO:0046872">
    <property type="term" value="F:metal ion binding"/>
    <property type="evidence" value="ECO:0007669"/>
    <property type="project" value="UniProtKB-KW"/>
</dbReference>
<dbReference type="SUPFAM" id="SSF101478">
    <property type="entry name" value="ADP-ribosylglycohydrolase"/>
    <property type="match status" value="1"/>
</dbReference>
<keyword evidence="1" id="KW-0460">Magnesium</keyword>
<reference evidence="2" key="2">
    <citation type="journal article" date="2021" name="PeerJ">
        <title>Extensive microbial diversity within the chicken gut microbiome revealed by metagenomics and culture.</title>
        <authorList>
            <person name="Gilroy R."/>
            <person name="Ravi A."/>
            <person name="Getino M."/>
            <person name="Pursley I."/>
            <person name="Horton D.L."/>
            <person name="Alikhan N.F."/>
            <person name="Baker D."/>
            <person name="Gharbi K."/>
            <person name="Hall N."/>
            <person name="Watson M."/>
            <person name="Adriaenssens E.M."/>
            <person name="Foster-Nyarko E."/>
            <person name="Jarju S."/>
            <person name="Secka A."/>
            <person name="Antonio M."/>
            <person name="Oren A."/>
            <person name="Chaudhuri R.R."/>
            <person name="La Ragione R."/>
            <person name="Hildebrand F."/>
            <person name="Pallen M.J."/>
        </authorList>
    </citation>
    <scope>NUCLEOTIDE SEQUENCE</scope>
    <source>
        <strain evidence="2">6276</strain>
    </source>
</reference>
<protein>
    <submittedName>
        <fullName evidence="2">ADP-ribosylglycohydrolase family protein</fullName>
    </submittedName>
</protein>
<evidence type="ECO:0000313" key="2">
    <source>
        <dbReference type="EMBL" id="HIS37501.1"/>
    </source>
</evidence>
<comment type="caution">
    <text evidence="2">The sequence shown here is derived from an EMBL/GenBank/DDBJ whole genome shotgun (WGS) entry which is preliminary data.</text>
</comment>
<name>A0A9D1F177_9BACT</name>